<evidence type="ECO:0000256" key="1">
    <source>
        <dbReference type="SAM" id="MobiDB-lite"/>
    </source>
</evidence>
<accession>A0A8T0QFE2</accession>
<organism evidence="2 3">
    <name type="scientific">Panicum virgatum</name>
    <name type="common">Blackwell switchgrass</name>
    <dbReference type="NCBI Taxonomy" id="38727"/>
    <lineage>
        <taxon>Eukaryota</taxon>
        <taxon>Viridiplantae</taxon>
        <taxon>Streptophyta</taxon>
        <taxon>Embryophyta</taxon>
        <taxon>Tracheophyta</taxon>
        <taxon>Spermatophyta</taxon>
        <taxon>Magnoliopsida</taxon>
        <taxon>Liliopsida</taxon>
        <taxon>Poales</taxon>
        <taxon>Poaceae</taxon>
        <taxon>PACMAD clade</taxon>
        <taxon>Panicoideae</taxon>
        <taxon>Panicodae</taxon>
        <taxon>Paniceae</taxon>
        <taxon>Panicinae</taxon>
        <taxon>Panicum</taxon>
        <taxon>Panicum sect. Hiantes</taxon>
    </lineage>
</organism>
<reference evidence="2" key="1">
    <citation type="submission" date="2020-05" db="EMBL/GenBank/DDBJ databases">
        <title>WGS assembly of Panicum virgatum.</title>
        <authorList>
            <person name="Lovell J.T."/>
            <person name="Jenkins J."/>
            <person name="Shu S."/>
            <person name="Juenger T.E."/>
            <person name="Schmutz J."/>
        </authorList>
    </citation>
    <scope>NUCLEOTIDE SEQUENCE</scope>
    <source>
        <strain evidence="2">AP13</strain>
    </source>
</reference>
<feature type="compositionally biased region" description="Basic and acidic residues" evidence="1">
    <location>
        <begin position="122"/>
        <end position="132"/>
    </location>
</feature>
<dbReference type="AlphaFoldDB" id="A0A8T0QFE2"/>
<comment type="caution">
    <text evidence="2">The sequence shown here is derived from an EMBL/GenBank/DDBJ whole genome shotgun (WGS) entry which is preliminary data.</text>
</comment>
<keyword evidence="3" id="KW-1185">Reference proteome</keyword>
<proteinExistence type="predicted"/>
<protein>
    <submittedName>
        <fullName evidence="2">Uncharacterized protein</fullName>
    </submittedName>
</protein>
<gene>
    <name evidence="2" type="ORF">PVAP13_7KG021278</name>
</gene>
<feature type="region of interest" description="Disordered" evidence="1">
    <location>
        <begin position="84"/>
        <end position="132"/>
    </location>
</feature>
<dbReference type="EMBL" id="CM029049">
    <property type="protein sequence ID" value="KAG2571242.1"/>
    <property type="molecule type" value="Genomic_DNA"/>
</dbReference>
<name>A0A8T0QFE2_PANVG</name>
<evidence type="ECO:0000313" key="3">
    <source>
        <dbReference type="Proteomes" id="UP000823388"/>
    </source>
</evidence>
<feature type="compositionally biased region" description="Basic residues" evidence="1">
    <location>
        <begin position="96"/>
        <end position="121"/>
    </location>
</feature>
<dbReference type="Proteomes" id="UP000823388">
    <property type="component" value="Chromosome 7K"/>
</dbReference>
<sequence length="132" mass="14313">MKGQHANYAWQASAVEASALPDEEVIYDEPTISQVSMFCEHPSGPLFSQLSSTMASQMMAESAQTRTTEEQPLPKPSFIMSNILAARPVPPTRATKAGRSRASKRKAVAPKKSTTPKKAKAPNKDKATKKDP</sequence>
<evidence type="ECO:0000313" key="2">
    <source>
        <dbReference type="EMBL" id="KAG2571242.1"/>
    </source>
</evidence>